<feature type="transmembrane region" description="Helical" evidence="6">
    <location>
        <begin position="87"/>
        <end position="105"/>
    </location>
</feature>
<evidence type="ECO:0000256" key="6">
    <source>
        <dbReference type="SAM" id="Phobius"/>
    </source>
</evidence>
<comment type="similarity">
    <text evidence="2">Belongs to the steroid 5-alpha reductase family.</text>
</comment>
<dbReference type="PROSITE" id="PS50244">
    <property type="entry name" value="S5A_REDUCTASE"/>
    <property type="match status" value="1"/>
</dbReference>
<evidence type="ECO:0000256" key="3">
    <source>
        <dbReference type="ARBA" id="ARBA00022692"/>
    </source>
</evidence>
<evidence type="ECO:0000256" key="2">
    <source>
        <dbReference type="ARBA" id="ARBA00007742"/>
    </source>
</evidence>
<dbReference type="PANTHER" id="PTHR10556">
    <property type="entry name" value="3-OXO-5-ALPHA-STEROID 4-DEHYDROGENASE"/>
    <property type="match status" value="1"/>
</dbReference>
<feature type="domain" description="3-oxo-5-alpha-steroid 4-dehydrogenase C-terminal" evidence="7">
    <location>
        <begin position="2"/>
        <end position="140"/>
    </location>
</feature>
<evidence type="ECO:0000313" key="9">
    <source>
        <dbReference type="Proteomes" id="UP000631114"/>
    </source>
</evidence>
<dbReference type="Proteomes" id="UP000631114">
    <property type="component" value="Unassembled WGS sequence"/>
</dbReference>
<dbReference type="OrthoDB" id="5788137at2759"/>
<evidence type="ECO:0000256" key="4">
    <source>
        <dbReference type="ARBA" id="ARBA00022989"/>
    </source>
</evidence>
<evidence type="ECO:0000256" key="5">
    <source>
        <dbReference type="ARBA" id="ARBA00023136"/>
    </source>
</evidence>
<dbReference type="EMBL" id="JADFTS010000003">
    <property type="protein sequence ID" value="KAF9613781.1"/>
    <property type="molecule type" value="Genomic_DNA"/>
</dbReference>
<proteinExistence type="inferred from homology"/>
<dbReference type="GO" id="GO:0016627">
    <property type="term" value="F:oxidoreductase activity, acting on the CH-CH group of donors"/>
    <property type="evidence" value="ECO:0007669"/>
    <property type="project" value="InterPro"/>
</dbReference>
<dbReference type="InterPro" id="IPR039357">
    <property type="entry name" value="SRD5A/TECR"/>
</dbReference>
<keyword evidence="4 6" id="KW-1133">Transmembrane helix</keyword>
<dbReference type="Gene3D" id="1.20.120.1630">
    <property type="match status" value="1"/>
</dbReference>
<organism evidence="8 9">
    <name type="scientific">Coptis chinensis</name>
    <dbReference type="NCBI Taxonomy" id="261450"/>
    <lineage>
        <taxon>Eukaryota</taxon>
        <taxon>Viridiplantae</taxon>
        <taxon>Streptophyta</taxon>
        <taxon>Embryophyta</taxon>
        <taxon>Tracheophyta</taxon>
        <taxon>Spermatophyta</taxon>
        <taxon>Magnoliopsida</taxon>
        <taxon>Ranunculales</taxon>
        <taxon>Ranunculaceae</taxon>
        <taxon>Coptidoideae</taxon>
        <taxon>Coptis</taxon>
    </lineage>
</organism>
<feature type="transmembrane region" description="Helical" evidence="6">
    <location>
        <begin position="27"/>
        <end position="48"/>
    </location>
</feature>
<dbReference type="GO" id="GO:0016132">
    <property type="term" value="P:brassinosteroid biosynthetic process"/>
    <property type="evidence" value="ECO:0007669"/>
    <property type="project" value="TreeGrafter"/>
</dbReference>
<reference evidence="8 9" key="1">
    <citation type="submission" date="2020-10" db="EMBL/GenBank/DDBJ databases">
        <title>The Coptis chinensis genome and diversification of protoberbering-type alkaloids.</title>
        <authorList>
            <person name="Wang B."/>
            <person name="Shu S."/>
            <person name="Song C."/>
            <person name="Liu Y."/>
        </authorList>
    </citation>
    <scope>NUCLEOTIDE SEQUENCE [LARGE SCALE GENOMIC DNA]</scope>
    <source>
        <strain evidence="8">HL-2020</strain>
        <tissue evidence="8">Leaf</tissue>
    </source>
</reference>
<comment type="subcellular location">
    <subcellularLocation>
        <location evidence="1">Membrane</location>
        <topology evidence="1">Multi-pass membrane protein</topology>
    </subcellularLocation>
</comment>
<dbReference type="AlphaFoldDB" id="A0A835M7Q7"/>
<dbReference type="InterPro" id="IPR001104">
    <property type="entry name" value="3-oxo-5_a-steroid_4-DH_C"/>
</dbReference>
<keyword evidence="3 6" id="KW-0812">Transmembrane</keyword>
<keyword evidence="9" id="KW-1185">Reference proteome</keyword>
<dbReference type="GO" id="GO:0016020">
    <property type="term" value="C:membrane"/>
    <property type="evidence" value="ECO:0007669"/>
    <property type="project" value="UniProtKB-SubCell"/>
</dbReference>
<evidence type="ECO:0000256" key="1">
    <source>
        <dbReference type="ARBA" id="ARBA00004141"/>
    </source>
</evidence>
<protein>
    <recommendedName>
        <fullName evidence="7">3-oxo-5-alpha-steroid 4-dehydrogenase C-terminal domain-containing protein</fullName>
    </recommendedName>
</protein>
<keyword evidence="5 6" id="KW-0472">Membrane</keyword>
<dbReference type="Pfam" id="PF02544">
    <property type="entry name" value="Steroid_dh"/>
    <property type="match status" value="1"/>
</dbReference>
<evidence type="ECO:0000313" key="8">
    <source>
        <dbReference type="EMBL" id="KAF9613781.1"/>
    </source>
</evidence>
<evidence type="ECO:0000259" key="7">
    <source>
        <dbReference type="Pfam" id="PF02544"/>
    </source>
</evidence>
<comment type="caution">
    <text evidence="8">The sequence shown here is derived from an EMBL/GenBank/DDBJ whole genome shotgun (WGS) entry which is preliminary data.</text>
</comment>
<accession>A0A835M7Q7</accession>
<dbReference type="PANTHER" id="PTHR10556:SF43">
    <property type="entry name" value="STEROID 5-ALPHA-REDUCTASE DET2"/>
    <property type="match status" value="1"/>
</dbReference>
<name>A0A835M7Q7_9MAGN</name>
<gene>
    <name evidence="8" type="ORF">IFM89_011505</name>
</gene>
<sequence>MGFGFNLLNAYLQSRWVSHYYVAENDWWFGVRFVIGLVIFLSGMIVNVRSDLILVKLKGEDGGYKIPRGGWFESVSCANYFGEIVEWLGWAVMTWSWVGFAFFIYTCANLVPRARANHIWYRDKFKEYPTSRKAVIPFLY</sequence>